<accession>A0A1B1Y551</accession>
<dbReference type="AlphaFoldDB" id="A0A1B1Y551"/>
<evidence type="ECO:0000313" key="7">
    <source>
        <dbReference type="EMBL" id="ANW95906.1"/>
    </source>
</evidence>
<dbReference type="GO" id="GO:0046872">
    <property type="term" value="F:metal ion binding"/>
    <property type="evidence" value="ECO:0007669"/>
    <property type="project" value="UniProtKB-KW"/>
</dbReference>
<proteinExistence type="inferred from homology"/>
<keyword evidence="5" id="KW-0472">Membrane</keyword>
<dbReference type="Proteomes" id="UP000092967">
    <property type="component" value="Chromosome"/>
</dbReference>
<dbReference type="PROSITE" id="PS51257">
    <property type="entry name" value="PROKAR_LIPOPROTEIN"/>
    <property type="match status" value="1"/>
</dbReference>
<dbReference type="RefSeq" id="WP_068825488.1">
    <property type="nucleotide sequence ID" value="NZ_CP014224.1"/>
</dbReference>
<dbReference type="Gene3D" id="3.30.1120.10">
    <property type="match status" value="1"/>
</dbReference>
<keyword evidence="2" id="KW-0479">Metal-binding</keyword>
<comment type="similarity">
    <text evidence="1">Belongs to the sulfatase family.</text>
</comment>
<dbReference type="InterPro" id="IPR000917">
    <property type="entry name" value="Sulfatase_N"/>
</dbReference>
<protein>
    <recommendedName>
        <fullName evidence="6">Sulfatase N-terminal domain-containing protein</fullName>
    </recommendedName>
</protein>
<evidence type="ECO:0000256" key="5">
    <source>
        <dbReference type="SAM" id="Phobius"/>
    </source>
</evidence>
<evidence type="ECO:0000256" key="2">
    <source>
        <dbReference type="ARBA" id="ARBA00022723"/>
    </source>
</evidence>
<dbReference type="KEGG" id="wfu:AXE80_06270"/>
<dbReference type="InterPro" id="IPR050738">
    <property type="entry name" value="Sulfatase"/>
</dbReference>
<keyword evidence="4" id="KW-0106">Calcium</keyword>
<feature type="domain" description="Sulfatase N-terminal" evidence="6">
    <location>
        <begin position="65"/>
        <end position="360"/>
    </location>
</feature>
<dbReference type="PROSITE" id="PS00523">
    <property type="entry name" value="SULFATASE_1"/>
    <property type="match status" value="1"/>
</dbReference>
<keyword evidence="5" id="KW-1133">Transmembrane helix</keyword>
<evidence type="ECO:0000256" key="4">
    <source>
        <dbReference type="ARBA" id="ARBA00022837"/>
    </source>
</evidence>
<organism evidence="7 8">
    <name type="scientific">Wenyingzhuangia fucanilytica</name>
    <dbReference type="NCBI Taxonomy" id="1790137"/>
    <lineage>
        <taxon>Bacteria</taxon>
        <taxon>Pseudomonadati</taxon>
        <taxon>Bacteroidota</taxon>
        <taxon>Flavobacteriia</taxon>
        <taxon>Flavobacteriales</taxon>
        <taxon>Flavobacteriaceae</taxon>
        <taxon>Wenyingzhuangia</taxon>
    </lineage>
</organism>
<dbReference type="OrthoDB" id="975025at2"/>
<dbReference type="InterPro" id="IPR017850">
    <property type="entry name" value="Alkaline_phosphatase_core_sf"/>
</dbReference>
<dbReference type="Pfam" id="PF00884">
    <property type="entry name" value="Sulfatase"/>
    <property type="match status" value="1"/>
</dbReference>
<dbReference type="PANTHER" id="PTHR42693">
    <property type="entry name" value="ARYLSULFATASE FAMILY MEMBER"/>
    <property type="match status" value="1"/>
</dbReference>
<dbReference type="STRING" id="1790137.AXE80_06270"/>
<dbReference type="InterPro" id="IPR024607">
    <property type="entry name" value="Sulfatase_CS"/>
</dbReference>
<reference evidence="7 8" key="1">
    <citation type="submission" date="2016-02" db="EMBL/GenBank/DDBJ databases">
        <authorList>
            <person name="Wen L."/>
            <person name="He K."/>
            <person name="Yang H."/>
        </authorList>
    </citation>
    <scope>NUCLEOTIDE SEQUENCE [LARGE SCALE GENOMIC DNA]</scope>
    <source>
        <strain evidence="7 8">CZ1127</strain>
    </source>
</reference>
<evidence type="ECO:0000256" key="1">
    <source>
        <dbReference type="ARBA" id="ARBA00008779"/>
    </source>
</evidence>
<evidence type="ECO:0000259" key="6">
    <source>
        <dbReference type="Pfam" id="PF00884"/>
    </source>
</evidence>
<evidence type="ECO:0000256" key="3">
    <source>
        <dbReference type="ARBA" id="ARBA00022801"/>
    </source>
</evidence>
<feature type="transmembrane region" description="Helical" evidence="5">
    <location>
        <begin position="12"/>
        <end position="32"/>
    </location>
</feature>
<sequence length="459" mass="51242">MVKFNKKKKHIFIQVQFIIIFIITCYFIFFATSCSASANDIMVDNIDVSEEKDTLFTYHQNVQKPNVLLIIADDMGMDATPYATLLSSIKPTMPNLDHLTQNGVRFNNAWAYPLCTPTRASILTGKHAVSTNMLSPGDVINLNETSLQTFINNNGTTPYATALLGKWHLSTNSSDPEKLGIDSYKGNTRGGLNDYYNWTLQEDGINTSITNYYGTTAYTDYAIDWINNQTEPWFCWLAYNAAHSTFHTPKDESLYTHEGSSTLDMYIQMLEAMDTEIGRLLNSIPPDELANTTIIFVGDNGTPSQVAQSPFSRGKAKGSLYNGGVNIPLIVAGANVSRKNESDDSLIQTTDLFATIADICNVTNHDINESISFKPLLSQSIKHARQFSFSEVLANGPSFGGYTVRNHQYKLIYNEDLQESYLFDVMNDYAETINLYDGNLSDEEQNAFDALQAEASRIK</sequence>
<evidence type="ECO:0000313" key="8">
    <source>
        <dbReference type="Proteomes" id="UP000092967"/>
    </source>
</evidence>
<keyword evidence="8" id="KW-1185">Reference proteome</keyword>
<dbReference type="PANTHER" id="PTHR42693:SF53">
    <property type="entry name" value="ENDO-4-O-SULFATASE"/>
    <property type="match status" value="1"/>
</dbReference>
<name>A0A1B1Y551_9FLAO</name>
<keyword evidence="5" id="KW-0812">Transmembrane</keyword>
<gene>
    <name evidence="7" type="ORF">AXE80_06270</name>
</gene>
<dbReference type="GO" id="GO:0004065">
    <property type="term" value="F:arylsulfatase activity"/>
    <property type="evidence" value="ECO:0007669"/>
    <property type="project" value="TreeGrafter"/>
</dbReference>
<dbReference type="Gene3D" id="3.40.720.10">
    <property type="entry name" value="Alkaline Phosphatase, subunit A"/>
    <property type="match status" value="1"/>
</dbReference>
<keyword evidence="3" id="KW-0378">Hydrolase</keyword>
<dbReference type="SUPFAM" id="SSF53649">
    <property type="entry name" value="Alkaline phosphatase-like"/>
    <property type="match status" value="1"/>
</dbReference>
<dbReference type="EMBL" id="CP014224">
    <property type="protein sequence ID" value="ANW95906.1"/>
    <property type="molecule type" value="Genomic_DNA"/>
</dbReference>